<organism evidence="1 2">
    <name type="scientific">Australozyma saopauloensis</name>
    <dbReference type="NCBI Taxonomy" id="291208"/>
    <lineage>
        <taxon>Eukaryota</taxon>
        <taxon>Fungi</taxon>
        <taxon>Dikarya</taxon>
        <taxon>Ascomycota</taxon>
        <taxon>Saccharomycotina</taxon>
        <taxon>Pichiomycetes</taxon>
        <taxon>Metschnikowiaceae</taxon>
        <taxon>Australozyma</taxon>
    </lineage>
</organism>
<dbReference type="PANTHER" id="PTHR47784:SF5">
    <property type="entry name" value="STEROL UPTAKE CONTROL PROTEIN 2"/>
    <property type="match status" value="1"/>
</dbReference>
<gene>
    <name evidence="1" type="ORF">PUMCH_000834</name>
</gene>
<dbReference type="EMBL" id="CP138894">
    <property type="protein sequence ID" value="WPK23593.1"/>
    <property type="molecule type" value="Genomic_DNA"/>
</dbReference>
<dbReference type="InterPro" id="IPR053157">
    <property type="entry name" value="Sterol_Uptake_Regulator"/>
</dbReference>
<evidence type="ECO:0000313" key="2">
    <source>
        <dbReference type="Proteomes" id="UP001338582"/>
    </source>
</evidence>
<dbReference type="PANTHER" id="PTHR47784">
    <property type="entry name" value="STEROL UPTAKE CONTROL PROTEIN 2"/>
    <property type="match status" value="1"/>
</dbReference>
<dbReference type="RefSeq" id="XP_062875979.1">
    <property type="nucleotide sequence ID" value="XM_063019909.1"/>
</dbReference>
<dbReference type="AlphaFoldDB" id="A0AAX4H539"/>
<dbReference type="GeneID" id="88171902"/>
<reference evidence="1 2" key="1">
    <citation type="submission" date="2023-10" db="EMBL/GenBank/DDBJ databases">
        <title>Draft Genome Sequence of Candida saopaulonensis from a very Premature Infant with Sepsis.</title>
        <authorList>
            <person name="Ning Y."/>
            <person name="Dai R."/>
            <person name="Xiao M."/>
            <person name="Xu Y."/>
            <person name="Yan Q."/>
            <person name="Zhang L."/>
        </authorList>
    </citation>
    <scope>NUCLEOTIDE SEQUENCE [LARGE SCALE GENOMIC DNA]</scope>
    <source>
        <strain evidence="1 2">19XY460</strain>
    </source>
</reference>
<name>A0AAX4H539_9ASCO</name>
<evidence type="ECO:0000313" key="1">
    <source>
        <dbReference type="EMBL" id="WPK23593.1"/>
    </source>
</evidence>
<dbReference type="GO" id="GO:0001228">
    <property type="term" value="F:DNA-binding transcription activator activity, RNA polymerase II-specific"/>
    <property type="evidence" value="ECO:0007669"/>
    <property type="project" value="TreeGrafter"/>
</dbReference>
<dbReference type="Proteomes" id="UP001338582">
    <property type="component" value="Chromosome 1"/>
</dbReference>
<keyword evidence="2" id="KW-1185">Reference proteome</keyword>
<protein>
    <submittedName>
        <fullName evidence="1">Uncharacterized protein</fullName>
    </submittedName>
</protein>
<proteinExistence type="predicted"/>
<dbReference type="KEGG" id="asau:88171902"/>
<sequence length="404" mass="47149">MPQLINAATTHLRINSFELKLLNFFHAACVPLFSFNVDKESHEIWDVGIRPHFVSSGCVRNGVFAVACLMLWPRQNVQKSLTMEKPPTFLSKRHDKKDFAHVYRPVGEGDHPEENLLATTVRYFDQNLTCTQAHIQEIHLQPFYTATQVNPLFYNGSLTYVYVGLNPNIVMPFFDPYSETPMDLLQYAVNYTQLFAGAIRDNPLLPHMGDPLVHYRVKQFVNFERRTKKSNFVQKLRYQLTKFYYGDTAFLEITSRSCYEYAVFDEHLNYLEFVVTEARRLGIPVPIFEWPFTVSKNFVQLARQHNEFALRILLAFASLSLYSGFFLIKTSNLWLHYIQWFTSRELPICDFDARLLEIVLADFKPDLTNFGPFLERFENMWADISPEEQEVLDVENLAGLFPIM</sequence>
<accession>A0AAX4H539</accession>